<proteinExistence type="predicted"/>
<dbReference type="AlphaFoldDB" id="A0A8S2SZ51"/>
<dbReference type="Proteomes" id="UP000676336">
    <property type="component" value="Unassembled WGS sequence"/>
</dbReference>
<reference evidence="2" key="1">
    <citation type="submission" date="2021-02" db="EMBL/GenBank/DDBJ databases">
        <authorList>
            <person name="Nowell W R."/>
        </authorList>
    </citation>
    <scope>NUCLEOTIDE SEQUENCE</scope>
</reference>
<feature type="compositionally biased region" description="Polar residues" evidence="1">
    <location>
        <begin position="31"/>
        <end position="44"/>
    </location>
</feature>
<comment type="caution">
    <text evidence="2">The sequence shown here is derived from an EMBL/GenBank/DDBJ whole genome shotgun (WGS) entry which is preliminary data.</text>
</comment>
<feature type="compositionally biased region" description="Acidic residues" evidence="1">
    <location>
        <begin position="20"/>
        <end position="30"/>
    </location>
</feature>
<evidence type="ECO:0000256" key="1">
    <source>
        <dbReference type="SAM" id="MobiDB-lite"/>
    </source>
</evidence>
<evidence type="ECO:0000313" key="3">
    <source>
        <dbReference type="Proteomes" id="UP000676336"/>
    </source>
</evidence>
<organism evidence="2 3">
    <name type="scientific">Rotaria magnacalcarata</name>
    <dbReference type="NCBI Taxonomy" id="392030"/>
    <lineage>
        <taxon>Eukaryota</taxon>
        <taxon>Metazoa</taxon>
        <taxon>Spiralia</taxon>
        <taxon>Gnathifera</taxon>
        <taxon>Rotifera</taxon>
        <taxon>Eurotatoria</taxon>
        <taxon>Bdelloidea</taxon>
        <taxon>Philodinida</taxon>
        <taxon>Philodinidae</taxon>
        <taxon>Rotaria</taxon>
    </lineage>
</organism>
<sequence length="76" mass="8839">SETDTSIIDKVSRRNKKVDDDDDDDDDNDEYSLSNNSSQWSALEQNKTSSTIPLKVYWPKAPDQPSFYHYVFYSII</sequence>
<feature type="region of interest" description="Disordered" evidence="1">
    <location>
        <begin position="1"/>
        <end position="44"/>
    </location>
</feature>
<feature type="non-terminal residue" evidence="2">
    <location>
        <position position="76"/>
    </location>
</feature>
<evidence type="ECO:0000313" key="2">
    <source>
        <dbReference type="EMBL" id="CAF4250793.1"/>
    </source>
</evidence>
<dbReference type="EMBL" id="CAJOBI010026994">
    <property type="protein sequence ID" value="CAF4250793.1"/>
    <property type="molecule type" value="Genomic_DNA"/>
</dbReference>
<accession>A0A8S2SZ51</accession>
<feature type="non-terminal residue" evidence="2">
    <location>
        <position position="1"/>
    </location>
</feature>
<gene>
    <name evidence="2" type="ORF">SMN809_LOCUS23990</name>
</gene>
<name>A0A8S2SZ51_9BILA</name>
<protein>
    <submittedName>
        <fullName evidence="2">Uncharacterized protein</fullName>
    </submittedName>
</protein>